<dbReference type="InterPro" id="IPR032710">
    <property type="entry name" value="NTF2-like_dom_sf"/>
</dbReference>
<dbReference type="Gene3D" id="3.10.450.50">
    <property type="match status" value="1"/>
</dbReference>
<dbReference type="Pfam" id="PF13577">
    <property type="entry name" value="SnoaL_4"/>
    <property type="match status" value="1"/>
</dbReference>
<feature type="domain" description="SnoaL-like" evidence="1">
    <location>
        <begin position="38"/>
        <end position="161"/>
    </location>
</feature>
<evidence type="ECO:0000313" key="3">
    <source>
        <dbReference type="Proteomes" id="UP000663583"/>
    </source>
</evidence>
<sequence>MSTTFLHLPLHTLEPLTVRWDATHSYRGQVVNEARLAQLLARDELHQLVTAYCRAVDRADYAALRRLYHPDAVDSHGSFSTGGVEEFIAQLQAAEPYVRVSQHNITTTNFVIDTDTARGEIYCLVFHTFAGAEHDVDVIIGGRYLDEYTRHDGQWKFRNRTIVADWAYQNDPSQVSFAHPSTRGSLRGRPGQADPSVSFFTAAHG</sequence>
<dbReference type="Proteomes" id="UP000663583">
    <property type="component" value="Chromosome"/>
</dbReference>
<protein>
    <submittedName>
        <fullName evidence="2">Nuclear transport factor 2 family protein</fullName>
    </submittedName>
</protein>
<gene>
    <name evidence="2" type="ORF">I2456_20225</name>
</gene>
<organism evidence="2 3">
    <name type="scientific">Mycobacterium kubicae</name>
    <dbReference type="NCBI Taxonomy" id="120959"/>
    <lineage>
        <taxon>Bacteria</taxon>
        <taxon>Bacillati</taxon>
        <taxon>Actinomycetota</taxon>
        <taxon>Actinomycetes</taxon>
        <taxon>Mycobacteriales</taxon>
        <taxon>Mycobacteriaceae</taxon>
        <taxon>Mycobacterium</taxon>
        <taxon>Mycobacterium simiae complex</taxon>
    </lineage>
</organism>
<dbReference type="SUPFAM" id="SSF54427">
    <property type="entry name" value="NTF2-like"/>
    <property type="match status" value="1"/>
</dbReference>
<evidence type="ECO:0000259" key="1">
    <source>
        <dbReference type="Pfam" id="PF13577"/>
    </source>
</evidence>
<name>A0AAX1J6D2_9MYCO</name>
<accession>A0AAX1J6D2</accession>
<dbReference type="InterPro" id="IPR037401">
    <property type="entry name" value="SnoaL-like"/>
</dbReference>
<dbReference type="CDD" id="cd00531">
    <property type="entry name" value="NTF2_like"/>
    <property type="match status" value="1"/>
</dbReference>
<dbReference type="AlphaFoldDB" id="A0AAX1J6D2"/>
<dbReference type="KEGG" id="mku:I2456_20225"/>
<dbReference type="EMBL" id="CP065047">
    <property type="protein sequence ID" value="QPI36766.1"/>
    <property type="molecule type" value="Genomic_DNA"/>
</dbReference>
<proteinExistence type="predicted"/>
<evidence type="ECO:0000313" key="2">
    <source>
        <dbReference type="EMBL" id="QPI36766.1"/>
    </source>
</evidence>
<reference evidence="2" key="1">
    <citation type="submission" date="2020-11" db="EMBL/GenBank/DDBJ databases">
        <title>Intraspecies plasmid and genomic variation of Mycobacterium kubicae revealed by the complete genome sequences of two clinical isolates.</title>
        <authorList>
            <person name="Hendrix J.R."/>
            <person name="Epperson L.E."/>
            <person name="Honda J.R."/>
            <person name="Strong M."/>
        </authorList>
    </citation>
    <scope>NUCLEOTIDE SEQUENCE</scope>
    <source>
        <strain evidence="2">JCM 13573</strain>
    </source>
</reference>